<keyword evidence="1" id="KW-0812">Transmembrane</keyword>
<dbReference type="STRING" id="1236976.JCM16418_4884"/>
<proteinExistence type="predicted"/>
<comment type="caution">
    <text evidence="2">The sequence shown here is derived from an EMBL/GenBank/DDBJ whole genome shotgun (WGS) entry which is preliminary data.</text>
</comment>
<evidence type="ECO:0000313" key="3">
    <source>
        <dbReference type="Proteomes" id="UP000019364"/>
    </source>
</evidence>
<dbReference type="AlphaFoldDB" id="W7YIF2"/>
<keyword evidence="3" id="KW-1185">Reference proteome</keyword>
<accession>W7YIF2</accession>
<dbReference type="PANTHER" id="PTHR37826">
    <property type="entry name" value="FLOTILLIN BAND_7_5 DOMAIN PROTEIN"/>
    <property type="match status" value="1"/>
</dbReference>
<feature type="transmembrane region" description="Helical" evidence="1">
    <location>
        <begin position="345"/>
        <end position="364"/>
    </location>
</feature>
<keyword evidence="1" id="KW-1133">Transmembrane helix</keyword>
<dbReference type="Proteomes" id="UP000019364">
    <property type="component" value="Unassembled WGS sequence"/>
</dbReference>
<keyword evidence="2" id="KW-0347">Helicase</keyword>
<dbReference type="OrthoDB" id="3182597at2"/>
<keyword evidence="2" id="KW-0378">Hydrolase</keyword>
<name>W7YIF2_9BACL</name>
<dbReference type="eggNOG" id="COG1645">
    <property type="taxonomic scope" value="Bacteria"/>
</dbReference>
<dbReference type="RefSeq" id="WP_036653278.1">
    <property type="nucleotide sequence ID" value="NZ_BAVZ01000031.1"/>
</dbReference>
<dbReference type="GO" id="GO:0004386">
    <property type="term" value="F:helicase activity"/>
    <property type="evidence" value="ECO:0007669"/>
    <property type="project" value="UniProtKB-KW"/>
</dbReference>
<evidence type="ECO:0000313" key="2">
    <source>
        <dbReference type="EMBL" id="GAF10665.1"/>
    </source>
</evidence>
<keyword evidence="2" id="KW-0067">ATP-binding</keyword>
<sequence length="369" mass="42597">MSVTEAPIRFPCKGCGGQMIFDIDCQQLKCTYCGSITPIEQSEDHAEPIEYELDFMDERNESLKDWGTEQQVILCENCGAQMLLPLHQTAAMCAFCGSPKVLSQGDDNSIRPESLIPFHISKDKANELFLKWKKKKKFVPNAFKKQQTLSLVTGIYVPFWTFDAQTDSDYTAEVGVHHYRTETRTRYVDGKEETYTEQVQYTIWHWTSGSNEHFFDDILIPASMQHDHEMIDKFSDFNLKDLSLYKPEYLSGFIAERYNVPLRKGWDDAVSRINAQLDQDIRSKIGGDEIRSLNINTTYSQKTYKHILLPLWNASYMYKDKTYRYMVNGETGTISGKVPRSAWKITFFCLFCLVTLFGVIGYIYEQANA</sequence>
<protein>
    <submittedName>
        <fullName evidence="2">Helicase</fullName>
    </submittedName>
</protein>
<evidence type="ECO:0000256" key="1">
    <source>
        <dbReference type="SAM" id="Phobius"/>
    </source>
</evidence>
<organism evidence="2 3">
    <name type="scientific">Paenibacillus pini JCM 16418</name>
    <dbReference type="NCBI Taxonomy" id="1236976"/>
    <lineage>
        <taxon>Bacteria</taxon>
        <taxon>Bacillati</taxon>
        <taxon>Bacillota</taxon>
        <taxon>Bacilli</taxon>
        <taxon>Bacillales</taxon>
        <taxon>Paenibacillaceae</taxon>
        <taxon>Paenibacillus</taxon>
    </lineage>
</organism>
<dbReference type="EMBL" id="BAVZ01000031">
    <property type="protein sequence ID" value="GAF10665.1"/>
    <property type="molecule type" value="Genomic_DNA"/>
</dbReference>
<dbReference type="PANTHER" id="PTHR37826:SF3">
    <property type="entry name" value="J DOMAIN-CONTAINING PROTEIN"/>
    <property type="match status" value="1"/>
</dbReference>
<reference evidence="2 3" key="1">
    <citation type="journal article" date="2014" name="Genome Announc.">
        <title>Draft Genome Sequence of Paenibacillus pini JCM 16418T, Isolated from the Rhizosphere of Pine Tree.</title>
        <authorList>
            <person name="Yuki M."/>
            <person name="Oshima K."/>
            <person name="Suda W."/>
            <person name="Oshida Y."/>
            <person name="Kitamura K."/>
            <person name="Iida Y."/>
            <person name="Hattori M."/>
            <person name="Ohkuma M."/>
        </authorList>
    </citation>
    <scope>NUCLEOTIDE SEQUENCE [LARGE SCALE GENOMIC DNA]</scope>
    <source>
        <strain evidence="2 3">JCM 16418</strain>
    </source>
</reference>
<keyword evidence="2" id="KW-0547">Nucleotide-binding</keyword>
<gene>
    <name evidence="2" type="ORF">JCM16418_4884</name>
</gene>
<keyword evidence="1" id="KW-0472">Membrane</keyword>